<dbReference type="InterPro" id="IPR006204">
    <property type="entry name" value="GHMP_kinase_N_dom"/>
</dbReference>
<feature type="active site" evidence="9">
    <location>
        <position position="137"/>
    </location>
</feature>
<evidence type="ECO:0000259" key="11">
    <source>
        <dbReference type="Pfam" id="PF08544"/>
    </source>
</evidence>
<evidence type="ECO:0000256" key="8">
    <source>
        <dbReference type="ARBA" id="ARBA00032554"/>
    </source>
</evidence>
<feature type="domain" description="GHMP kinase N-terminal" evidence="10">
    <location>
        <begin position="66"/>
        <end position="145"/>
    </location>
</feature>
<dbReference type="PANTHER" id="PTHR43527">
    <property type="entry name" value="4-DIPHOSPHOCYTIDYL-2-C-METHYL-D-ERYTHRITOL KINASE, CHLOROPLASTIC"/>
    <property type="match status" value="1"/>
</dbReference>
<dbReference type="Proteomes" id="UP000823960">
    <property type="component" value="Unassembled WGS sequence"/>
</dbReference>
<dbReference type="InterPro" id="IPR013750">
    <property type="entry name" value="GHMP_kinase_C_dom"/>
</dbReference>
<feature type="active site" evidence="9">
    <location>
        <position position="11"/>
    </location>
</feature>
<evidence type="ECO:0000259" key="10">
    <source>
        <dbReference type="Pfam" id="PF00288"/>
    </source>
</evidence>
<comment type="catalytic activity">
    <reaction evidence="9">
        <text>4-CDP-2-C-methyl-D-erythritol + ATP = 4-CDP-2-C-methyl-D-erythritol 2-phosphate + ADP + H(+)</text>
        <dbReference type="Rhea" id="RHEA:18437"/>
        <dbReference type="ChEBI" id="CHEBI:15378"/>
        <dbReference type="ChEBI" id="CHEBI:30616"/>
        <dbReference type="ChEBI" id="CHEBI:57823"/>
        <dbReference type="ChEBI" id="CHEBI:57919"/>
        <dbReference type="ChEBI" id="CHEBI:456216"/>
        <dbReference type="EC" id="2.7.1.148"/>
    </reaction>
</comment>
<comment type="similarity">
    <text evidence="1 9">Belongs to the GHMP kinase family. IspE subfamily.</text>
</comment>
<proteinExistence type="inferred from homology"/>
<accession>A0A9D1NSV7</accession>
<dbReference type="Gene3D" id="3.30.70.890">
    <property type="entry name" value="GHMP kinase, C-terminal domain"/>
    <property type="match status" value="1"/>
</dbReference>
<reference evidence="12" key="1">
    <citation type="submission" date="2020-10" db="EMBL/GenBank/DDBJ databases">
        <authorList>
            <person name="Gilroy R."/>
        </authorList>
    </citation>
    <scope>NUCLEOTIDE SEQUENCE</scope>
    <source>
        <strain evidence="12">1370</strain>
    </source>
</reference>
<dbReference type="SUPFAM" id="SSF54211">
    <property type="entry name" value="Ribosomal protein S5 domain 2-like"/>
    <property type="match status" value="1"/>
</dbReference>
<name>A0A9D1NSV7_9FIRM</name>
<dbReference type="EMBL" id="DVOL01000102">
    <property type="protein sequence ID" value="HIV11435.1"/>
    <property type="molecule type" value="Genomic_DNA"/>
</dbReference>
<dbReference type="PIRSF" id="PIRSF010376">
    <property type="entry name" value="IspE"/>
    <property type="match status" value="1"/>
</dbReference>
<protein>
    <recommendedName>
        <fullName evidence="3 9">4-diphosphocytidyl-2-C-methyl-D-erythritol kinase</fullName>
        <shortName evidence="9">CMK</shortName>
        <ecNumber evidence="2 9">2.7.1.148</ecNumber>
    </recommendedName>
    <alternativeName>
        <fullName evidence="8 9">4-(cytidine-5'-diphospho)-2-C-methyl-D-erythritol kinase</fullName>
    </alternativeName>
</protein>
<dbReference type="HAMAP" id="MF_00061">
    <property type="entry name" value="IspE"/>
    <property type="match status" value="1"/>
</dbReference>
<keyword evidence="4 9" id="KW-0808">Transferase</keyword>
<dbReference type="Pfam" id="PF08544">
    <property type="entry name" value="GHMP_kinases_C"/>
    <property type="match status" value="1"/>
</dbReference>
<dbReference type="Gene3D" id="3.30.230.10">
    <property type="match status" value="1"/>
</dbReference>
<dbReference type="Pfam" id="PF00288">
    <property type="entry name" value="GHMP_kinases_N"/>
    <property type="match status" value="1"/>
</dbReference>
<dbReference type="InterPro" id="IPR004424">
    <property type="entry name" value="IspE"/>
</dbReference>
<keyword evidence="7 9" id="KW-0067">ATP-binding</keyword>
<keyword evidence="9" id="KW-0414">Isoprene biosynthesis</keyword>
<evidence type="ECO:0000313" key="13">
    <source>
        <dbReference type="Proteomes" id="UP000823960"/>
    </source>
</evidence>
<evidence type="ECO:0000256" key="7">
    <source>
        <dbReference type="ARBA" id="ARBA00022840"/>
    </source>
</evidence>
<comment type="caution">
    <text evidence="12">The sequence shown here is derived from an EMBL/GenBank/DDBJ whole genome shotgun (WGS) entry which is preliminary data.</text>
</comment>
<dbReference type="InterPro" id="IPR020568">
    <property type="entry name" value="Ribosomal_Su5_D2-typ_SF"/>
</dbReference>
<dbReference type="SUPFAM" id="SSF55060">
    <property type="entry name" value="GHMP Kinase, C-terminal domain"/>
    <property type="match status" value="1"/>
</dbReference>
<evidence type="ECO:0000256" key="1">
    <source>
        <dbReference type="ARBA" id="ARBA00009684"/>
    </source>
</evidence>
<dbReference type="AlphaFoldDB" id="A0A9D1NSV7"/>
<dbReference type="GO" id="GO:0019288">
    <property type="term" value="P:isopentenyl diphosphate biosynthetic process, methylerythritol 4-phosphate pathway"/>
    <property type="evidence" value="ECO:0007669"/>
    <property type="project" value="UniProtKB-UniRule"/>
</dbReference>
<dbReference type="InterPro" id="IPR036554">
    <property type="entry name" value="GHMP_kinase_C_sf"/>
</dbReference>
<dbReference type="InterPro" id="IPR014721">
    <property type="entry name" value="Ribsml_uS5_D2-typ_fold_subgr"/>
</dbReference>
<dbReference type="EC" id="2.7.1.148" evidence="2 9"/>
<evidence type="ECO:0000256" key="5">
    <source>
        <dbReference type="ARBA" id="ARBA00022741"/>
    </source>
</evidence>
<sequence>MNKITAPAYAKINLSLEITGKREDGYHDIASVFQAVSLRDVITLSLGKDGIKISSDDKSLPTDEKNTCYRAAALFLRELGLSSAGVSIYIEKHIPSMAGLGGGSSDAASVLKCLNWLYGCPLSDDGLRRLGSAVGADVPFFIGGGTALCRGTGELITSLKPLKRHWVALIKPECGVSTPEAYKRFDSLEKPPSSHTPNLVEAINQGLEIASLLHNDLEDASGLREISEIKERLFKYGANGALMSGSGSCVFGLFDCYKACLSACSKLRGSYPFVRICHTI</sequence>
<keyword evidence="5 9" id="KW-0547">Nucleotide-binding</keyword>
<evidence type="ECO:0000256" key="4">
    <source>
        <dbReference type="ARBA" id="ARBA00022679"/>
    </source>
</evidence>
<dbReference type="GO" id="GO:0016114">
    <property type="term" value="P:terpenoid biosynthetic process"/>
    <property type="evidence" value="ECO:0007669"/>
    <property type="project" value="UniProtKB-UniRule"/>
</dbReference>
<keyword evidence="6 9" id="KW-0418">Kinase</keyword>
<gene>
    <name evidence="9 12" type="primary">ispE</name>
    <name evidence="12" type="ORF">IAD28_07070</name>
</gene>
<evidence type="ECO:0000313" key="12">
    <source>
        <dbReference type="EMBL" id="HIV11435.1"/>
    </source>
</evidence>
<dbReference type="GO" id="GO:0005524">
    <property type="term" value="F:ATP binding"/>
    <property type="evidence" value="ECO:0007669"/>
    <property type="project" value="UniProtKB-UniRule"/>
</dbReference>
<reference evidence="12" key="2">
    <citation type="journal article" date="2021" name="PeerJ">
        <title>Extensive microbial diversity within the chicken gut microbiome revealed by metagenomics and culture.</title>
        <authorList>
            <person name="Gilroy R."/>
            <person name="Ravi A."/>
            <person name="Getino M."/>
            <person name="Pursley I."/>
            <person name="Horton D.L."/>
            <person name="Alikhan N.F."/>
            <person name="Baker D."/>
            <person name="Gharbi K."/>
            <person name="Hall N."/>
            <person name="Watson M."/>
            <person name="Adriaenssens E.M."/>
            <person name="Foster-Nyarko E."/>
            <person name="Jarju S."/>
            <person name="Secka A."/>
            <person name="Antonio M."/>
            <person name="Oren A."/>
            <person name="Chaudhuri R.R."/>
            <person name="La Ragione R."/>
            <person name="Hildebrand F."/>
            <person name="Pallen M.J."/>
        </authorList>
    </citation>
    <scope>NUCLEOTIDE SEQUENCE</scope>
    <source>
        <strain evidence="12">1370</strain>
    </source>
</reference>
<organism evidence="12 13">
    <name type="scientific">Candidatus Faeciplasma avium</name>
    <dbReference type="NCBI Taxonomy" id="2840798"/>
    <lineage>
        <taxon>Bacteria</taxon>
        <taxon>Bacillati</taxon>
        <taxon>Bacillota</taxon>
        <taxon>Clostridia</taxon>
        <taxon>Eubacteriales</taxon>
        <taxon>Oscillospiraceae</taxon>
        <taxon>Oscillospiraceae incertae sedis</taxon>
        <taxon>Candidatus Faeciplasma</taxon>
    </lineage>
</organism>
<comment type="function">
    <text evidence="9">Catalyzes the phosphorylation of the position 2 hydroxy group of 4-diphosphocytidyl-2C-methyl-D-erythritol.</text>
</comment>
<dbReference type="GO" id="GO:0050515">
    <property type="term" value="F:4-(cytidine 5'-diphospho)-2-C-methyl-D-erythritol kinase activity"/>
    <property type="evidence" value="ECO:0007669"/>
    <property type="project" value="UniProtKB-UniRule"/>
</dbReference>
<evidence type="ECO:0000256" key="9">
    <source>
        <dbReference type="HAMAP-Rule" id="MF_00061"/>
    </source>
</evidence>
<evidence type="ECO:0000256" key="3">
    <source>
        <dbReference type="ARBA" id="ARBA00017473"/>
    </source>
</evidence>
<feature type="binding site" evidence="9">
    <location>
        <begin position="95"/>
        <end position="105"/>
    </location>
    <ligand>
        <name>ATP</name>
        <dbReference type="ChEBI" id="CHEBI:30616"/>
    </ligand>
</feature>
<evidence type="ECO:0000256" key="6">
    <source>
        <dbReference type="ARBA" id="ARBA00022777"/>
    </source>
</evidence>
<dbReference type="NCBIfam" id="TIGR00154">
    <property type="entry name" value="ispE"/>
    <property type="match status" value="1"/>
</dbReference>
<feature type="domain" description="GHMP kinase C-terminal" evidence="11">
    <location>
        <begin position="218"/>
        <end position="254"/>
    </location>
</feature>
<evidence type="ECO:0000256" key="2">
    <source>
        <dbReference type="ARBA" id="ARBA00012052"/>
    </source>
</evidence>
<comment type="pathway">
    <text evidence="9">Isoprenoid biosynthesis; isopentenyl diphosphate biosynthesis via DXP pathway; isopentenyl diphosphate from 1-deoxy-D-xylulose 5-phosphate: step 3/6.</text>
</comment>
<dbReference type="PANTHER" id="PTHR43527:SF2">
    <property type="entry name" value="4-DIPHOSPHOCYTIDYL-2-C-METHYL-D-ERYTHRITOL KINASE, CHLOROPLASTIC"/>
    <property type="match status" value="1"/>
</dbReference>